<feature type="domain" description="Acyltransferase 3" evidence="2">
    <location>
        <begin position="1"/>
        <end position="192"/>
    </location>
</feature>
<dbReference type="EMBL" id="CP050964">
    <property type="protein sequence ID" value="QIX94032.1"/>
    <property type="molecule type" value="Genomic_DNA"/>
</dbReference>
<feature type="transmembrane region" description="Helical" evidence="1">
    <location>
        <begin position="110"/>
        <end position="132"/>
    </location>
</feature>
<evidence type="ECO:0000313" key="3">
    <source>
        <dbReference type="EMBL" id="QIX94032.1"/>
    </source>
</evidence>
<organism evidence="3 4">
    <name type="scientific">Enterocloster clostridioformis</name>
    <dbReference type="NCBI Taxonomy" id="1531"/>
    <lineage>
        <taxon>Bacteria</taxon>
        <taxon>Bacillati</taxon>
        <taxon>Bacillota</taxon>
        <taxon>Clostridia</taxon>
        <taxon>Lachnospirales</taxon>
        <taxon>Lachnospiraceae</taxon>
        <taxon>Enterocloster</taxon>
    </lineage>
</organism>
<keyword evidence="1" id="KW-0812">Transmembrane</keyword>
<keyword evidence="1" id="KW-1133">Transmembrane helix</keyword>
<keyword evidence="3" id="KW-0808">Transferase</keyword>
<dbReference type="Pfam" id="PF01757">
    <property type="entry name" value="Acyl_transf_3"/>
    <property type="match status" value="1"/>
</dbReference>
<reference evidence="3 4" key="1">
    <citation type="submission" date="2019-11" db="EMBL/GenBank/DDBJ databases">
        <title>FDA dAtabase for Regulatory Grade micrObial Sequences (FDA-ARGOS): Supporting development and validation of Infectious Disease Dx tests.</title>
        <authorList>
            <person name="Turner S."/>
            <person name="Byrd R."/>
            <person name="Tallon L."/>
            <person name="Sadzewicz L."/>
            <person name="Vavikolanu K."/>
            <person name="Mehta A."/>
            <person name="Aluvathingal J."/>
            <person name="Nadendla S."/>
            <person name="Myers T."/>
            <person name="Yan Y."/>
            <person name="Sichtig H."/>
        </authorList>
    </citation>
    <scope>NUCLEOTIDE SEQUENCE [LARGE SCALE GENOMIC DNA]</scope>
    <source>
        <strain evidence="3 4">FDAARGOS_739</strain>
    </source>
</reference>
<sequence>MILYALLPVLFRFKHILKLLWTVCLVVGFVFQIASYICGEPVQKHFIQIFRLWTWVQYFVLGWLLAGSETAQEKITMRQHGLILIILTGLVVVYQNFIGRFDLRNLYAKYFYDDILTVVWVITLFTFVMRLNLKDRSVAVIKQIASITMGVYIVHPLFLLVRNAVFIIDTIPEPLLYFVSILFLSVAVCFVMKHISGIKRLIEI</sequence>
<dbReference type="GO" id="GO:0016747">
    <property type="term" value="F:acyltransferase activity, transferring groups other than amino-acyl groups"/>
    <property type="evidence" value="ECO:0007669"/>
    <property type="project" value="InterPro"/>
</dbReference>
<gene>
    <name evidence="3" type="ORF">FOC47_09505</name>
</gene>
<feature type="transmembrane region" description="Helical" evidence="1">
    <location>
        <begin position="144"/>
        <end position="168"/>
    </location>
</feature>
<dbReference type="Proteomes" id="UP000501069">
    <property type="component" value="Chromosome"/>
</dbReference>
<evidence type="ECO:0000313" key="4">
    <source>
        <dbReference type="Proteomes" id="UP000501069"/>
    </source>
</evidence>
<evidence type="ECO:0000256" key="1">
    <source>
        <dbReference type="SAM" id="Phobius"/>
    </source>
</evidence>
<dbReference type="InterPro" id="IPR002656">
    <property type="entry name" value="Acyl_transf_3_dom"/>
</dbReference>
<feature type="transmembrane region" description="Helical" evidence="1">
    <location>
        <begin position="174"/>
        <end position="192"/>
    </location>
</feature>
<name>A0AAQ1R7D7_9FIRM</name>
<dbReference type="AlphaFoldDB" id="A0AAQ1R7D7"/>
<feature type="transmembrane region" description="Helical" evidence="1">
    <location>
        <begin position="16"/>
        <end position="37"/>
    </location>
</feature>
<feature type="transmembrane region" description="Helical" evidence="1">
    <location>
        <begin position="80"/>
        <end position="98"/>
    </location>
</feature>
<proteinExistence type="predicted"/>
<evidence type="ECO:0000259" key="2">
    <source>
        <dbReference type="Pfam" id="PF01757"/>
    </source>
</evidence>
<accession>A0AAQ1R7D7</accession>
<protein>
    <submittedName>
        <fullName evidence="3">Acyltransferase family protein</fullName>
    </submittedName>
</protein>
<keyword evidence="3" id="KW-0012">Acyltransferase</keyword>
<keyword evidence="1" id="KW-0472">Membrane</keyword>
<feature type="transmembrane region" description="Helical" evidence="1">
    <location>
        <begin position="49"/>
        <end position="68"/>
    </location>
</feature>